<evidence type="ECO:0000256" key="5">
    <source>
        <dbReference type="ARBA" id="ARBA00022679"/>
    </source>
</evidence>
<evidence type="ECO:0000256" key="4">
    <source>
        <dbReference type="ARBA" id="ARBA00022597"/>
    </source>
</evidence>
<sequence>MKKNIILIGHGNYATGVKSSIDLIAGINNHLFAIDFTEDDSDITLKEKIHNVINEIIDKPILFVCDIAGGTPFKVAASIANFNDNMELVAGCNLSSLLEAIFQNDTLSLDELAEFIVNASKNSTIRFKKIAVSQVKNVQEIEDGI</sequence>
<comment type="subcellular location">
    <subcellularLocation>
        <location evidence="1">Cytoplasm</location>
    </subcellularLocation>
</comment>
<proteinExistence type="predicted"/>
<evidence type="ECO:0000313" key="9">
    <source>
        <dbReference type="EMBL" id="MBP2072985.1"/>
    </source>
</evidence>
<keyword evidence="10" id="KW-1185">Reference proteome</keyword>
<dbReference type="InterPro" id="IPR004701">
    <property type="entry name" value="PTS_EIIA_man-typ"/>
</dbReference>
<name>A0ABS4NIW8_9THEO</name>
<keyword evidence="2" id="KW-0813">Transport</keyword>
<dbReference type="SUPFAM" id="SSF53062">
    <property type="entry name" value="PTS system fructose IIA component-like"/>
    <property type="match status" value="1"/>
</dbReference>
<evidence type="ECO:0000256" key="1">
    <source>
        <dbReference type="ARBA" id="ARBA00004496"/>
    </source>
</evidence>
<feature type="domain" description="PTS EIIA type-4" evidence="8">
    <location>
        <begin position="2"/>
        <end position="124"/>
    </location>
</feature>
<dbReference type="Gene3D" id="3.40.50.510">
    <property type="entry name" value="Phosphotransferase system, mannose-type IIA component"/>
    <property type="match status" value="1"/>
</dbReference>
<keyword evidence="5" id="KW-0808">Transferase</keyword>
<protein>
    <submittedName>
        <fullName evidence="9">PTS system N-acetylgalactosamine-specific IIA component</fullName>
    </submittedName>
</protein>
<keyword evidence="6" id="KW-0598">Phosphotransferase system</keyword>
<evidence type="ECO:0000259" key="8">
    <source>
        <dbReference type="PROSITE" id="PS51096"/>
    </source>
</evidence>
<dbReference type="PANTHER" id="PTHR33799:SF1">
    <property type="entry name" value="PTS SYSTEM MANNOSE-SPECIFIC EIIAB COMPONENT-RELATED"/>
    <property type="match status" value="1"/>
</dbReference>
<dbReference type="Proteomes" id="UP001166402">
    <property type="component" value="Unassembled WGS sequence"/>
</dbReference>
<accession>A0ABS4NIW8</accession>
<dbReference type="InterPro" id="IPR036662">
    <property type="entry name" value="PTS_EIIA_man-typ_sf"/>
</dbReference>
<dbReference type="EMBL" id="JAGGLT010000032">
    <property type="protein sequence ID" value="MBP2072985.1"/>
    <property type="molecule type" value="Genomic_DNA"/>
</dbReference>
<evidence type="ECO:0000256" key="7">
    <source>
        <dbReference type="ARBA" id="ARBA00022777"/>
    </source>
</evidence>
<evidence type="ECO:0000256" key="6">
    <source>
        <dbReference type="ARBA" id="ARBA00022683"/>
    </source>
</evidence>
<organism evidence="9 10">
    <name type="scientific">Thermoanaerobacterium butyriciformans</name>
    <dbReference type="NCBI Taxonomy" id="1702242"/>
    <lineage>
        <taxon>Bacteria</taxon>
        <taxon>Bacillati</taxon>
        <taxon>Bacillota</taxon>
        <taxon>Clostridia</taxon>
        <taxon>Thermoanaerobacterales</taxon>
        <taxon>Thermoanaerobacteraceae</taxon>
        <taxon>Thermoanaerobacterium</taxon>
    </lineage>
</organism>
<reference evidence="9" key="1">
    <citation type="submission" date="2021-03" db="EMBL/GenBank/DDBJ databases">
        <title>Genomic Encyclopedia of Type Strains, Phase IV (KMG-IV): sequencing the most valuable type-strain genomes for metagenomic binning, comparative biology and taxonomic classification.</title>
        <authorList>
            <person name="Goeker M."/>
        </authorList>
    </citation>
    <scope>NUCLEOTIDE SEQUENCE</scope>
    <source>
        <strain evidence="9">DSM 101588</strain>
    </source>
</reference>
<gene>
    <name evidence="9" type="ORF">J2Z80_002531</name>
</gene>
<dbReference type="CDD" id="cd00006">
    <property type="entry name" value="PTS_IIA_man"/>
    <property type="match status" value="1"/>
</dbReference>
<dbReference type="InterPro" id="IPR051471">
    <property type="entry name" value="Bacterial_PTS_sugar_comp"/>
</dbReference>
<dbReference type="PANTHER" id="PTHR33799">
    <property type="entry name" value="PTS PERMEASE-RELATED-RELATED"/>
    <property type="match status" value="1"/>
</dbReference>
<comment type="caution">
    <text evidence="9">The sequence shown here is derived from an EMBL/GenBank/DDBJ whole genome shotgun (WGS) entry which is preliminary data.</text>
</comment>
<dbReference type="InterPro" id="IPR033887">
    <property type="entry name" value="PTS_IIA_man"/>
</dbReference>
<dbReference type="PROSITE" id="PS51096">
    <property type="entry name" value="PTS_EIIA_TYPE_4"/>
    <property type="match status" value="1"/>
</dbReference>
<keyword evidence="7" id="KW-0418">Kinase</keyword>
<keyword evidence="3" id="KW-0963">Cytoplasm</keyword>
<evidence type="ECO:0000256" key="3">
    <source>
        <dbReference type="ARBA" id="ARBA00022490"/>
    </source>
</evidence>
<dbReference type="RefSeq" id="WP_209454661.1">
    <property type="nucleotide sequence ID" value="NZ_JAGGLT010000032.1"/>
</dbReference>
<evidence type="ECO:0000313" key="10">
    <source>
        <dbReference type="Proteomes" id="UP001166402"/>
    </source>
</evidence>
<dbReference type="Pfam" id="PF03610">
    <property type="entry name" value="EIIA-man"/>
    <property type="match status" value="1"/>
</dbReference>
<evidence type="ECO:0000256" key="2">
    <source>
        <dbReference type="ARBA" id="ARBA00022448"/>
    </source>
</evidence>
<keyword evidence="4" id="KW-0762">Sugar transport</keyword>